<organism evidence="4 5">
    <name type="scientific">Labilithrix luteola</name>
    <dbReference type="NCBI Taxonomy" id="1391654"/>
    <lineage>
        <taxon>Bacteria</taxon>
        <taxon>Pseudomonadati</taxon>
        <taxon>Myxococcota</taxon>
        <taxon>Polyangia</taxon>
        <taxon>Polyangiales</taxon>
        <taxon>Labilitrichaceae</taxon>
        <taxon>Labilithrix</taxon>
    </lineage>
</organism>
<keyword evidence="3" id="KW-0378">Hydrolase</keyword>
<comment type="catalytic activity">
    <reaction evidence="1">
        <text>AMP + H2O = D-ribose 5-phosphate + adenine</text>
        <dbReference type="Rhea" id="RHEA:20129"/>
        <dbReference type="ChEBI" id="CHEBI:15377"/>
        <dbReference type="ChEBI" id="CHEBI:16708"/>
        <dbReference type="ChEBI" id="CHEBI:78346"/>
        <dbReference type="ChEBI" id="CHEBI:456215"/>
        <dbReference type="EC" id="3.2.2.4"/>
    </reaction>
</comment>
<dbReference type="PANTHER" id="PTHR31223:SF70">
    <property type="entry name" value="LOG FAMILY PROTEIN YJL055W"/>
    <property type="match status" value="1"/>
</dbReference>
<dbReference type="EC" id="3.2.2.n1" evidence="3"/>
<dbReference type="KEGG" id="llu:AKJ09_11307"/>
<reference evidence="4 5" key="1">
    <citation type="submission" date="2015-08" db="EMBL/GenBank/DDBJ databases">
        <authorList>
            <person name="Babu N.S."/>
            <person name="Beckwith C.J."/>
            <person name="Beseler K.G."/>
            <person name="Brison A."/>
            <person name="Carone J.V."/>
            <person name="Caskin T.P."/>
            <person name="Diamond M."/>
            <person name="Durham M.E."/>
            <person name="Foxe J.M."/>
            <person name="Go M."/>
            <person name="Henderson B.A."/>
            <person name="Jones I.B."/>
            <person name="McGettigan J.A."/>
            <person name="Micheletti S.J."/>
            <person name="Nasrallah M.E."/>
            <person name="Ortiz D."/>
            <person name="Piller C.R."/>
            <person name="Privatt S.R."/>
            <person name="Schneider S.L."/>
            <person name="Sharp S."/>
            <person name="Smith T.C."/>
            <person name="Stanton J.D."/>
            <person name="Ullery H.E."/>
            <person name="Wilson R.J."/>
            <person name="Serrano M.G."/>
            <person name="Buck G."/>
            <person name="Lee V."/>
            <person name="Wang Y."/>
            <person name="Carvalho R."/>
            <person name="Voegtly L."/>
            <person name="Shi R."/>
            <person name="Duckworth R."/>
            <person name="Johnson A."/>
            <person name="Loviza R."/>
            <person name="Walstead R."/>
            <person name="Shah Z."/>
            <person name="Kiflezghi M."/>
            <person name="Wade K."/>
            <person name="Ball S.L."/>
            <person name="Bradley K.W."/>
            <person name="Asai D.J."/>
            <person name="Bowman C.A."/>
            <person name="Russell D.A."/>
            <person name="Pope W.H."/>
            <person name="Jacobs-Sera D."/>
            <person name="Hendrix R.W."/>
            <person name="Hatfull G.F."/>
        </authorList>
    </citation>
    <scope>NUCLEOTIDE SEQUENCE [LARGE SCALE GENOMIC DNA]</scope>
    <source>
        <strain evidence="4 5">DSM 27648</strain>
    </source>
</reference>
<dbReference type="Pfam" id="PF03641">
    <property type="entry name" value="Lysine_decarbox"/>
    <property type="match status" value="1"/>
</dbReference>
<dbReference type="SUPFAM" id="SSF102405">
    <property type="entry name" value="MCP/YpsA-like"/>
    <property type="match status" value="1"/>
</dbReference>
<evidence type="ECO:0000256" key="1">
    <source>
        <dbReference type="ARBA" id="ARBA00000274"/>
    </source>
</evidence>
<proteinExistence type="inferred from homology"/>
<dbReference type="GO" id="GO:0009691">
    <property type="term" value="P:cytokinin biosynthetic process"/>
    <property type="evidence" value="ECO:0007669"/>
    <property type="project" value="UniProtKB-UniRule"/>
</dbReference>
<dbReference type="PANTHER" id="PTHR31223">
    <property type="entry name" value="LOG FAMILY PROTEIN YJL055W"/>
    <property type="match status" value="1"/>
</dbReference>
<keyword evidence="3" id="KW-0203">Cytokinin biosynthesis</keyword>
<comment type="similarity">
    <text evidence="2 3">Belongs to the LOG family.</text>
</comment>
<dbReference type="GO" id="GO:0005829">
    <property type="term" value="C:cytosol"/>
    <property type="evidence" value="ECO:0007669"/>
    <property type="project" value="TreeGrafter"/>
</dbReference>
<dbReference type="AlphaFoldDB" id="A0A0K1QFV3"/>
<evidence type="ECO:0000313" key="4">
    <source>
        <dbReference type="EMBL" id="AKV04644.1"/>
    </source>
</evidence>
<keyword evidence="5" id="KW-1185">Reference proteome</keyword>
<dbReference type="InterPro" id="IPR005269">
    <property type="entry name" value="LOG"/>
</dbReference>
<protein>
    <recommendedName>
        <fullName evidence="3">Cytokinin riboside 5'-monophosphate phosphoribohydrolase</fullName>
        <ecNumber evidence="3">3.2.2.n1</ecNumber>
    </recommendedName>
</protein>
<gene>
    <name evidence="4" type="ORF">AKJ09_11307</name>
</gene>
<accession>A0A0K1QFV3</accession>
<dbReference type="NCBIfam" id="TIGR00730">
    <property type="entry name" value="Rossman fold protein, TIGR00730 family"/>
    <property type="match status" value="1"/>
</dbReference>
<dbReference type="GO" id="GO:0008714">
    <property type="term" value="F:AMP nucleosidase activity"/>
    <property type="evidence" value="ECO:0007669"/>
    <property type="project" value="UniProtKB-EC"/>
</dbReference>
<dbReference type="EMBL" id="CP012333">
    <property type="protein sequence ID" value="AKV04644.1"/>
    <property type="molecule type" value="Genomic_DNA"/>
</dbReference>
<evidence type="ECO:0000256" key="3">
    <source>
        <dbReference type="RuleBase" id="RU363015"/>
    </source>
</evidence>
<name>A0A0K1QFV3_9BACT</name>
<dbReference type="STRING" id="1391654.AKJ09_11307"/>
<dbReference type="InterPro" id="IPR031100">
    <property type="entry name" value="LOG_fam"/>
</dbReference>
<dbReference type="Gene3D" id="3.40.50.450">
    <property type="match status" value="1"/>
</dbReference>
<sequence length="190" mass="20202">MFCGSRPGADPAFMEAAAELGAAIAERKMTLVYGGAKVGLMGALAEGALRAGGRVVGVIPKMLVAKEIAHDGLSELYLSESMHERKERMIALADAFITMPGGFGTYDELFEALTLAQLGFHDKPSGLLNVKGFFDPLVALVRHTIASGFAAPQHEGLVVAEASPARLLDALVAWRPQPLGEKWTDRRVAT</sequence>
<evidence type="ECO:0000313" key="5">
    <source>
        <dbReference type="Proteomes" id="UP000064967"/>
    </source>
</evidence>
<dbReference type="Proteomes" id="UP000064967">
    <property type="component" value="Chromosome"/>
</dbReference>
<evidence type="ECO:0000256" key="2">
    <source>
        <dbReference type="ARBA" id="ARBA00006763"/>
    </source>
</evidence>